<proteinExistence type="predicted"/>
<evidence type="ECO:0008006" key="3">
    <source>
        <dbReference type="Google" id="ProtNLM"/>
    </source>
</evidence>
<reference evidence="1" key="1">
    <citation type="submission" date="2021-02" db="EMBL/GenBank/DDBJ databases">
        <authorList>
            <person name="Nowell W R."/>
        </authorList>
    </citation>
    <scope>NUCLEOTIDE SEQUENCE</scope>
</reference>
<dbReference type="Gene3D" id="3.90.176.10">
    <property type="entry name" value="Toxin ADP-ribosyltransferase, Chain A, domain 1"/>
    <property type="match status" value="1"/>
</dbReference>
<comment type="caution">
    <text evidence="1">The sequence shown here is derived from an EMBL/GenBank/DDBJ whole genome shotgun (WGS) entry which is preliminary data.</text>
</comment>
<dbReference type="Proteomes" id="UP000663844">
    <property type="component" value="Unassembled WGS sequence"/>
</dbReference>
<evidence type="ECO:0000313" key="1">
    <source>
        <dbReference type="EMBL" id="CAF4374543.1"/>
    </source>
</evidence>
<feature type="non-terminal residue" evidence="1">
    <location>
        <position position="1"/>
    </location>
</feature>
<dbReference type="EMBL" id="CAJOAZ010023332">
    <property type="protein sequence ID" value="CAF4374543.1"/>
    <property type="molecule type" value="Genomic_DNA"/>
</dbReference>
<gene>
    <name evidence="1" type="ORF">OXD698_LOCUS50027</name>
</gene>
<protein>
    <recommendedName>
        <fullName evidence="3">NAD(P)(+)--arginine ADP-ribosyltransferase</fullName>
    </recommendedName>
</protein>
<dbReference type="SUPFAM" id="SSF56399">
    <property type="entry name" value="ADP-ribosylation"/>
    <property type="match status" value="1"/>
</dbReference>
<organism evidence="1 2">
    <name type="scientific">Adineta steineri</name>
    <dbReference type="NCBI Taxonomy" id="433720"/>
    <lineage>
        <taxon>Eukaryota</taxon>
        <taxon>Metazoa</taxon>
        <taxon>Spiralia</taxon>
        <taxon>Gnathifera</taxon>
        <taxon>Rotifera</taxon>
        <taxon>Eurotatoria</taxon>
        <taxon>Bdelloidea</taxon>
        <taxon>Adinetida</taxon>
        <taxon>Adinetidae</taxon>
        <taxon>Adineta</taxon>
    </lineage>
</organism>
<dbReference type="AlphaFoldDB" id="A0A820MLP5"/>
<dbReference type="PROSITE" id="PS51996">
    <property type="entry name" value="TR_MART"/>
    <property type="match status" value="1"/>
</dbReference>
<name>A0A820MLP5_9BILA</name>
<feature type="non-terminal residue" evidence="1">
    <location>
        <position position="198"/>
    </location>
</feature>
<evidence type="ECO:0000313" key="2">
    <source>
        <dbReference type="Proteomes" id="UP000663844"/>
    </source>
</evidence>
<sequence>SRDKNEFLLQCREIYKDNPKQLKIIDEFEQDYADEYSLWWYSRETFIYRLLNKALRIQNIDFLFLFRFFIRDIEQQLYENQYLSPIRVYRGQLMSSDELNILKKSQNKLISINSFLSTSCNRQIALFFLGSSPYNDTYERVLFEIDADPSKDGVKPFADLSKFSYFPEGEFLMTLGSVFYLKNIYLGENHIWHIEMDL</sequence>
<accession>A0A820MLP5</accession>